<dbReference type="AlphaFoldDB" id="A0AA37WQR6"/>
<proteinExistence type="predicted"/>
<accession>A0AA37WQR6</accession>
<dbReference type="Pfam" id="PF00990">
    <property type="entry name" value="GGDEF"/>
    <property type="match status" value="1"/>
</dbReference>
<feature type="transmembrane region" description="Helical" evidence="1">
    <location>
        <begin position="96"/>
        <end position="115"/>
    </location>
</feature>
<keyword evidence="1" id="KW-1133">Transmembrane helix</keyword>
<gene>
    <name evidence="3" type="ORF">GCM10007890_02290</name>
</gene>
<keyword evidence="4" id="KW-1185">Reference proteome</keyword>
<dbReference type="SUPFAM" id="SSF55073">
    <property type="entry name" value="Nucleotide cyclase"/>
    <property type="match status" value="1"/>
</dbReference>
<dbReference type="InterPro" id="IPR052163">
    <property type="entry name" value="DGC-Regulatory_Protein"/>
</dbReference>
<dbReference type="RefSeq" id="WP_238199628.1">
    <property type="nucleotide sequence ID" value="NZ_BPQZ01000042.1"/>
</dbReference>
<dbReference type="InterPro" id="IPR043128">
    <property type="entry name" value="Rev_trsase/Diguanyl_cyclase"/>
</dbReference>
<reference evidence="4" key="1">
    <citation type="journal article" date="2019" name="Int. J. Syst. Evol. Microbiol.">
        <title>The Global Catalogue of Microorganisms (GCM) 10K type strain sequencing project: providing services to taxonomists for standard genome sequencing and annotation.</title>
        <authorList>
            <consortium name="The Broad Institute Genomics Platform"/>
            <consortium name="The Broad Institute Genome Sequencing Center for Infectious Disease"/>
            <person name="Wu L."/>
            <person name="Ma J."/>
        </authorList>
    </citation>
    <scope>NUCLEOTIDE SEQUENCE [LARGE SCALE GENOMIC DNA]</scope>
    <source>
        <strain evidence="4">NBRC 103632</strain>
    </source>
</reference>
<dbReference type="InterPro" id="IPR000160">
    <property type="entry name" value="GGDEF_dom"/>
</dbReference>
<name>A0AA37WQR6_9HYPH</name>
<keyword evidence="1" id="KW-0812">Transmembrane</keyword>
<feature type="transmembrane region" description="Helical" evidence="1">
    <location>
        <begin position="170"/>
        <end position="191"/>
    </location>
</feature>
<feature type="domain" description="GGDEF" evidence="2">
    <location>
        <begin position="239"/>
        <end position="372"/>
    </location>
</feature>
<comment type="caution">
    <text evidence="3">The sequence shown here is derived from an EMBL/GenBank/DDBJ whole genome shotgun (WGS) entry which is preliminary data.</text>
</comment>
<protein>
    <recommendedName>
        <fullName evidence="2">GGDEF domain-containing protein</fullName>
    </recommendedName>
</protein>
<evidence type="ECO:0000313" key="4">
    <source>
        <dbReference type="Proteomes" id="UP001157440"/>
    </source>
</evidence>
<sequence length="380" mass="39909">MAVWHSERRAALPVSIRLELVGCLLSSLPQAVSISATTTIGAIALALRSGAMVDLCLAIAIAAIGVVRVVVLLMYRRRSNVAATLASIRPWYRWHAGGLVAQAAALGLQSLHAFTNGDTPAALLALGFVLAFCAGACARLSVVPWVPIATSLLMLVPTIYGALMSPELPIKLAGVFLIAFIPVIAEATLYLHRLVVDRLLAVQEASHRASHDGLTSLANRAMFHQQLALACERTATTGEDFAVLYLDLDGFKGINDKMGHAAGDQVLIEIAERLRLSIGSDDLACRIGGDEFAILVRTDPDGAAVTGLADHLATTIAGPIRLQNGPITVGVSIGVAYSSAHAGTPSDILNAADQAMYAAKDDSGARWRVASAGRRYSHVA</sequence>
<evidence type="ECO:0000256" key="1">
    <source>
        <dbReference type="SAM" id="Phobius"/>
    </source>
</evidence>
<evidence type="ECO:0000313" key="3">
    <source>
        <dbReference type="EMBL" id="GLS68217.1"/>
    </source>
</evidence>
<dbReference type="PROSITE" id="PS50887">
    <property type="entry name" value="GGDEF"/>
    <property type="match status" value="1"/>
</dbReference>
<feature type="transmembrane region" description="Helical" evidence="1">
    <location>
        <begin position="20"/>
        <end position="45"/>
    </location>
</feature>
<feature type="transmembrane region" description="Helical" evidence="1">
    <location>
        <begin position="51"/>
        <end position="75"/>
    </location>
</feature>
<dbReference type="CDD" id="cd01949">
    <property type="entry name" value="GGDEF"/>
    <property type="match status" value="1"/>
</dbReference>
<dbReference type="Proteomes" id="UP001157440">
    <property type="component" value="Unassembled WGS sequence"/>
</dbReference>
<dbReference type="PANTHER" id="PTHR46663">
    <property type="entry name" value="DIGUANYLATE CYCLASE DGCT-RELATED"/>
    <property type="match status" value="1"/>
</dbReference>
<dbReference type="InterPro" id="IPR029787">
    <property type="entry name" value="Nucleotide_cyclase"/>
</dbReference>
<dbReference type="Gene3D" id="3.30.70.270">
    <property type="match status" value="1"/>
</dbReference>
<feature type="transmembrane region" description="Helical" evidence="1">
    <location>
        <begin position="121"/>
        <end position="138"/>
    </location>
</feature>
<dbReference type="EMBL" id="BSPL01000004">
    <property type="protein sequence ID" value="GLS68217.1"/>
    <property type="molecule type" value="Genomic_DNA"/>
</dbReference>
<dbReference type="SMART" id="SM00267">
    <property type="entry name" value="GGDEF"/>
    <property type="match status" value="1"/>
</dbReference>
<dbReference type="PANTHER" id="PTHR46663:SF2">
    <property type="entry name" value="GGDEF DOMAIN-CONTAINING PROTEIN"/>
    <property type="match status" value="1"/>
</dbReference>
<organism evidence="3 4">
    <name type="scientific">Methylobacterium tardum</name>
    <dbReference type="NCBI Taxonomy" id="374432"/>
    <lineage>
        <taxon>Bacteria</taxon>
        <taxon>Pseudomonadati</taxon>
        <taxon>Pseudomonadota</taxon>
        <taxon>Alphaproteobacteria</taxon>
        <taxon>Hyphomicrobiales</taxon>
        <taxon>Methylobacteriaceae</taxon>
        <taxon>Methylobacterium</taxon>
    </lineage>
</organism>
<evidence type="ECO:0000259" key="2">
    <source>
        <dbReference type="PROSITE" id="PS50887"/>
    </source>
</evidence>
<feature type="transmembrane region" description="Helical" evidence="1">
    <location>
        <begin position="145"/>
        <end position="164"/>
    </location>
</feature>
<dbReference type="NCBIfam" id="TIGR00254">
    <property type="entry name" value="GGDEF"/>
    <property type="match status" value="1"/>
</dbReference>
<keyword evidence="1" id="KW-0472">Membrane</keyword>